<dbReference type="CDD" id="cd00037">
    <property type="entry name" value="CLECT"/>
    <property type="match status" value="1"/>
</dbReference>
<dbReference type="InterPro" id="IPR016187">
    <property type="entry name" value="CTDL_fold"/>
</dbReference>
<dbReference type="CTD" id="180025"/>
<protein>
    <submittedName>
        <fullName evidence="4">C-type lectin domain-containing protein</fullName>
    </submittedName>
</protein>
<dbReference type="Bgee" id="WBGene00011668">
    <property type="expression patterns" value="Expressed in larva and 3 other cell types or tissues"/>
</dbReference>
<gene>
    <name evidence="4 6" type="primary">clec-47</name>
    <name evidence="4" type="ORF">CELE_T09F5.9</name>
    <name evidence="6" type="ORF">T09F5.9</name>
</gene>
<dbReference type="PROSITE" id="PS50041">
    <property type="entry name" value="C_TYPE_LECTIN_2"/>
    <property type="match status" value="1"/>
</dbReference>
<dbReference type="WormBase" id="T09F5.9">
    <property type="protein sequence ID" value="CE13537"/>
    <property type="gene ID" value="WBGene00011668"/>
    <property type="gene designation" value="clec-47"/>
</dbReference>
<dbReference type="InterPro" id="IPR018378">
    <property type="entry name" value="C-type_lectin_CS"/>
</dbReference>
<dbReference type="Reactome" id="R-CEL-6798695">
    <property type="pathway name" value="Neutrophil degranulation"/>
</dbReference>
<keyword evidence="2" id="KW-1133">Transmembrane helix</keyword>
<dbReference type="KEGG" id="cel:CELE_T09F5.9"/>
<accession>O18076</accession>
<dbReference type="PROSITE" id="PS00615">
    <property type="entry name" value="C_TYPE_LECTIN_1"/>
    <property type="match status" value="1"/>
</dbReference>
<dbReference type="AGR" id="WB:WBGene00011668"/>
<dbReference type="AlphaFoldDB" id="O18076"/>
<dbReference type="OrthoDB" id="5877743at2759"/>
<dbReference type="SMR" id="O18076"/>
<dbReference type="GeneID" id="180025"/>
<dbReference type="GO" id="GO:0006955">
    <property type="term" value="P:immune response"/>
    <property type="evidence" value="ECO:0000318"/>
    <property type="project" value="GO_Central"/>
</dbReference>
<keyword evidence="2" id="KW-0812">Transmembrane</keyword>
<dbReference type="GO" id="GO:0030246">
    <property type="term" value="F:carbohydrate binding"/>
    <property type="evidence" value="ECO:0000318"/>
    <property type="project" value="GO_Central"/>
</dbReference>
<dbReference type="PANTHER" id="PTHR22991">
    <property type="entry name" value="PROTEIN CBG13490"/>
    <property type="match status" value="1"/>
</dbReference>
<name>O18076_CAEEL</name>
<evidence type="ECO:0000313" key="6">
    <source>
        <dbReference type="WormBase" id="T09F5.9"/>
    </source>
</evidence>
<dbReference type="EMBL" id="BX284605">
    <property type="protein sequence ID" value="CAB05809.1"/>
    <property type="molecule type" value="Genomic_DNA"/>
</dbReference>
<dbReference type="InParanoid" id="O18076"/>
<keyword evidence="2" id="KW-0472">Membrane</keyword>
<dbReference type="PhylomeDB" id="O18076"/>
<organism evidence="4 5">
    <name type="scientific">Caenorhabditis elegans</name>
    <dbReference type="NCBI Taxonomy" id="6239"/>
    <lineage>
        <taxon>Eukaryota</taxon>
        <taxon>Metazoa</taxon>
        <taxon>Ecdysozoa</taxon>
        <taxon>Nematoda</taxon>
        <taxon>Chromadorea</taxon>
        <taxon>Rhabditida</taxon>
        <taxon>Rhabditina</taxon>
        <taxon>Rhabditomorpha</taxon>
        <taxon>Rhabditoidea</taxon>
        <taxon>Rhabditidae</taxon>
        <taxon>Peloderinae</taxon>
        <taxon>Caenorhabditis</taxon>
    </lineage>
</organism>
<dbReference type="UCSC" id="T09F5.9">
    <property type="organism name" value="c. elegans"/>
</dbReference>
<dbReference type="Reactome" id="R-CEL-446203">
    <property type="pathway name" value="Asparagine N-linked glycosylation"/>
</dbReference>
<keyword evidence="5" id="KW-1185">Reference proteome</keyword>
<keyword evidence="1" id="KW-1015">Disulfide bond</keyword>
<evidence type="ECO:0007829" key="7">
    <source>
        <dbReference type="PeptideAtlas" id="O18076"/>
    </source>
</evidence>
<evidence type="ECO:0000313" key="5">
    <source>
        <dbReference type="Proteomes" id="UP000001940"/>
    </source>
</evidence>
<dbReference type="InterPro" id="IPR001304">
    <property type="entry name" value="C-type_lectin-like"/>
</dbReference>
<dbReference type="eggNOG" id="KOG4297">
    <property type="taxonomic scope" value="Eukaryota"/>
</dbReference>
<dbReference type="PaxDb" id="6239-T09F5.9"/>
<dbReference type="Reactome" id="R-CEL-1236978">
    <property type="pathway name" value="Cross-presentation of soluble exogenous antigens (endosomes)"/>
</dbReference>
<dbReference type="HOGENOM" id="CLU_1788579_0_0_1"/>
<evidence type="ECO:0000256" key="1">
    <source>
        <dbReference type="ARBA" id="ARBA00023157"/>
    </source>
</evidence>
<dbReference type="PeptideAtlas" id="O18076"/>
<dbReference type="GO" id="GO:0010332">
    <property type="term" value="P:response to gamma radiation"/>
    <property type="evidence" value="ECO:0000270"/>
    <property type="project" value="WormBase"/>
</dbReference>
<dbReference type="InterPro" id="IPR050976">
    <property type="entry name" value="Snaclec"/>
</dbReference>
<dbReference type="GO" id="GO:0009897">
    <property type="term" value="C:external side of plasma membrane"/>
    <property type="evidence" value="ECO:0000318"/>
    <property type="project" value="GO_Central"/>
</dbReference>
<dbReference type="GO" id="GO:0038187">
    <property type="term" value="F:pattern recognition receptor activity"/>
    <property type="evidence" value="ECO:0000318"/>
    <property type="project" value="GO_Central"/>
</dbReference>
<keyword evidence="7" id="KW-1267">Proteomics identification</keyword>
<evidence type="ECO:0000256" key="2">
    <source>
        <dbReference type="SAM" id="Phobius"/>
    </source>
</evidence>
<dbReference type="SMART" id="SM00034">
    <property type="entry name" value="CLECT"/>
    <property type="match status" value="1"/>
</dbReference>
<feature type="domain" description="C-type lectin" evidence="3">
    <location>
        <begin position="32"/>
        <end position="146"/>
    </location>
</feature>
<dbReference type="Reactome" id="R-CEL-5621480">
    <property type="pathway name" value="Dectin-2 family"/>
</dbReference>
<dbReference type="Gene3D" id="3.10.100.10">
    <property type="entry name" value="Mannose-Binding Protein A, subunit A"/>
    <property type="match status" value="1"/>
</dbReference>
<evidence type="ECO:0000313" key="4">
    <source>
        <dbReference type="EMBL" id="CAB05809.1"/>
    </source>
</evidence>
<dbReference type="FunCoup" id="O18076">
    <property type="interactions" value="9"/>
</dbReference>
<evidence type="ECO:0000259" key="3">
    <source>
        <dbReference type="PROSITE" id="PS50041"/>
    </source>
</evidence>
<proteinExistence type="evidence at protein level"/>
<dbReference type="InterPro" id="IPR016186">
    <property type="entry name" value="C-type_lectin-like/link_sf"/>
</dbReference>
<dbReference type="SUPFAM" id="SSF56436">
    <property type="entry name" value="C-type lectin-like"/>
    <property type="match status" value="1"/>
</dbReference>
<dbReference type="STRING" id="6239.T09F5.9.1"/>
<sequence>MGIITYLIFVLAIFIFPIASISCPSGFTLLVSTSRCAKFISGELNYDGATLSCNSSGGKLISIHNAIDNRVMMQFANSSITNDNYNYWLGLKCSETGNPNACAWADSTKFSYSGFAKAYPNTGYGNCVFVETAGNSAGQWFSATCNAIRTNAICEIAVNS</sequence>
<dbReference type="Proteomes" id="UP000001940">
    <property type="component" value="Chromosome V"/>
</dbReference>
<dbReference type="PANTHER" id="PTHR22991:SF41">
    <property type="entry name" value="CUB DOMAIN-CONTAINING PROTEIN-RELATED"/>
    <property type="match status" value="1"/>
</dbReference>
<dbReference type="RefSeq" id="NP_506744.1">
    <property type="nucleotide sequence ID" value="NM_074343.7"/>
</dbReference>
<dbReference type="PIR" id="T24764">
    <property type="entry name" value="T24764"/>
</dbReference>
<reference evidence="4 5" key="1">
    <citation type="journal article" date="1998" name="Science">
        <title>Genome sequence of the nematode C. elegans: a platform for investigating biology.</title>
        <authorList>
            <consortium name="The C. elegans sequencing consortium"/>
            <person name="Sulson J.E."/>
            <person name="Waterston R."/>
        </authorList>
    </citation>
    <scope>NUCLEOTIDE SEQUENCE [LARGE SCALE GENOMIC DNA]</scope>
    <source>
        <strain evidence="4 5">Bristol N2</strain>
    </source>
</reference>
<feature type="transmembrane region" description="Helical" evidence="2">
    <location>
        <begin position="6"/>
        <end position="31"/>
    </location>
</feature>
<dbReference type="Pfam" id="PF00059">
    <property type="entry name" value="Lectin_C"/>
    <property type="match status" value="1"/>
</dbReference>